<evidence type="ECO:0000313" key="3">
    <source>
        <dbReference type="EMBL" id="OBY63273.1"/>
    </source>
</evidence>
<keyword evidence="2" id="KW-0732">Signal</keyword>
<proteinExistence type="predicted"/>
<keyword evidence="4" id="KW-1185">Reference proteome</keyword>
<protein>
    <recommendedName>
        <fullName evidence="5">Lipoprotein</fullName>
    </recommendedName>
</protein>
<dbReference type="AlphaFoldDB" id="A0A1B8TUD6"/>
<dbReference type="KEGG" id="prn:BW723_05090"/>
<dbReference type="OrthoDB" id="832379at2"/>
<dbReference type="RefSeq" id="WP_068361358.1">
    <property type="nucleotide sequence ID" value="NZ_CP019337.1"/>
</dbReference>
<reference evidence="4" key="1">
    <citation type="submission" date="2016-02" db="EMBL/GenBank/DDBJ databases">
        <title>Paenibacillus sp. LPB0068, isolated from Crassostrea gigas.</title>
        <authorList>
            <person name="Shin S.-K."/>
            <person name="Yi H."/>
        </authorList>
    </citation>
    <scope>NUCLEOTIDE SEQUENCE [LARGE SCALE GENOMIC DNA]</scope>
    <source>
        <strain evidence="4">KCTC 23969</strain>
    </source>
</reference>
<accession>A0A1B8TUD6</accession>
<dbReference type="STRING" id="996801.BW723_05090"/>
<keyword evidence="1" id="KW-0175">Coiled coil</keyword>
<evidence type="ECO:0000256" key="1">
    <source>
        <dbReference type="SAM" id="Coils"/>
    </source>
</evidence>
<dbReference type="EMBL" id="LSFL01000035">
    <property type="protein sequence ID" value="OBY63273.1"/>
    <property type="molecule type" value="Genomic_DNA"/>
</dbReference>
<evidence type="ECO:0000256" key="2">
    <source>
        <dbReference type="SAM" id="SignalP"/>
    </source>
</evidence>
<gene>
    <name evidence="3" type="ORF">LPB301_10620</name>
</gene>
<name>A0A1B8TUD6_9FLAO</name>
<organism evidence="3 4">
    <name type="scientific">Polaribacter reichenbachii</name>
    <dbReference type="NCBI Taxonomy" id="996801"/>
    <lineage>
        <taxon>Bacteria</taxon>
        <taxon>Pseudomonadati</taxon>
        <taxon>Bacteroidota</taxon>
        <taxon>Flavobacteriia</taxon>
        <taxon>Flavobacteriales</taxon>
        <taxon>Flavobacteriaceae</taxon>
    </lineage>
</organism>
<comment type="caution">
    <text evidence="3">The sequence shown here is derived from an EMBL/GenBank/DDBJ whole genome shotgun (WGS) entry which is preliminary data.</text>
</comment>
<feature type="chain" id="PRO_5008615596" description="Lipoprotein" evidence="2">
    <location>
        <begin position="24"/>
        <end position="350"/>
    </location>
</feature>
<sequence length="350" mass="37965">MKTIKIITAAASIAILGFTSCQSDDNTEIGTNPNANYSTSTTASNYERAAMNDGSDDDFLDGNACTELLFPLTATVNNQQITLLSSLDFSSVINIMSEFNDDSDSVTFNFPIRVRTSNYTEVTVNNQSELDALNQECENAEAQGKDAISCVDINFPVTMLTYDISLEQTGSVVLQSEQQLYSYMTGLESDELFAVNYPISATLSNGTEIQITSDAEFQNAISECMQYEDEKEDAANTAAEVEAVLSGTKFKVETFINDGVDTANDYAEWSLEFTNDLKIVATNVVNSALGEIEGTYSVSSETEAFVNVNFASNTALSALGNNWVISTYSTTLITLQSKTDASVTLAFKKL</sequence>
<feature type="signal peptide" evidence="2">
    <location>
        <begin position="1"/>
        <end position="23"/>
    </location>
</feature>
<evidence type="ECO:0008006" key="5">
    <source>
        <dbReference type="Google" id="ProtNLM"/>
    </source>
</evidence>
<dbReference type="PROSITE" id="PS51257">
    <property type="entry name" value="PROKAR_LIPOPROTEIN"/>
    <property type="match status" value="1"/>
</dbReference>
<dbReference type="Proteomes" id="UP000092612">
    <property type="component" value="Unassembled WGS sequence"/>
</dbReference>
<feature type="coiled-coil region" evidence="1">
    <location>
        <begin position="217"/>
        <end position="244"/>
    </location>
</feature>
<evidence type="ECO:0000313" key="4">
    <source>
        <dbReference type="Proteomes" id="UP000092612"/>
    </source>
</evidence>